<keyword evidence="6" id="KW-1185">Reference proteome</keyword>
<comment type="caution">
    <text evidence="5">The sequence shown here is derived from an EMBL/GenBank/DDBJ whole genome shotgun (WGS) entry which is preliminary data.</text>
</comment>
<name>A0ABN9D6M6_9NEOB</name>
<reference evidence="5" key="1">
    <citation type="submission" date="2023-05" db="EMBL/GenBank/DDBJ databases">
        <authorList>
            <person name="Stuckert A."/>
        </authorList>
    </citation>
    <scope>NUCLEOTIDE SEQUENCE</scope>
</reference>
<dbReference type="Pfam" id="PF09457">
    <property type="entry name" value="RBD-FIP"/>
    <property type="match status" value="1"/>
</dbReference>
<keyword evidence="2" id="KW-0597">Phosphoprotein</keyword>
<evidence type="ECO:0000256" key="2">
    <source>
        <dbReference type="ARBA" id="ARBA00022553"/>
    </source>
</evidence>
<sequence>MLKHVTIGQHPSSKKQEMDRLKDVSSPDQAARYYHLTHDELIQMLLQREAELQYKDIHMRELEDYIDKLLVRIMDQAPALLQVPLETKK</sequence>
<evidence type="ECO:0000313" key="6">
    <source>
        <dbReference type="Proteomes" id="UP001162483"/>
    </source>
</evidence>
<proteinExistence type="predicted"/>
<keyword evidence="1" id="KW-0813">Transport</keyword>
<dbReference type="SUPFAM" id="SSF144270">
    <property type="entry name" value="Eferin C-derminal domain-like"/>
    <property type="match status" value="1"/>
</dbReference>
<protein>
    <recommendedName>
        <fullName evidence="4">FIP-RBD domain-containing protein</fullName>
    </recommendedName>
</protein>
<dbReference type="EMBL" id="CATNWA010014065">
    <property type="protein sequence ID" value="CAI9566792.1"/>
    <property type="molecule type" value="Genomic_DNA"/>
</dbReference>
<dbReference type="InterPro" id="IPR037789">
    <property type="entry name" value="FIP_classI"/>
</dbReference>
<accession>A0ABN9D6M6</accession>
<dbReference type="InterPro" id="IPR037245">
    <property type="entry name" value="FIP-RBD_C_sf"/>
</dbReference>
<dbReference type="Proteomes" id="UP001162483">
    <property type="component" value="Unassembled WGS sequence"/>
</dbReference>
<evidence type="ECO:0000256" key="1">
    <source>
        <dbReference type="ARBA" id="ARBA00022448"/>
    </source>
</evidence>
<feature type="compositionally biased region" description="Basic and acidic residues" evidence="3">
    <location>
        <begin position="14"/>
        <end position="24"/>
    </location>
</feature>
<evidence type="ECO:0000256" key="3">
    <source>
        <dbReference type="SAM" id="MobiDB-lite"/>
    </source>
</evidence>
<dbReference type="InterPro" id="IPR019018">
    <property type="entry name" value="Rab-bd_FIP-RBD"/>
</dbReference>
<dbReference type="Gene3D" id="1.20.5.2440">
    <property type="match status" value="1"/>
</dbReference>
<gene>
    <name evidence="5" type="ORF">SPARVUS_LOCUS6436640</name>
</gene>
<evidence type="ECO:0000259" key="4">
    <source>
        <dbReference type="PROSITE" id="PS51511"/>
    </source>
</evidence>
<feature type="domain" description="FIP-RBD" evidence="4">
    <location>
        <begin position="22"/>
        <end position="84"/>
    </location>
</feature>
<evidence type="ECO:0000313" key="5">
    <source>
        <dbReference type="EMBL" id="CAI9566792.1"/>
    </source>
</evidence>
<organism evidence="5 6">
    <name type="scientific">Staurois parvus</name>
    <dbReference type="NCBI Taxonomy" id="386267"/>
    <lineage>
        <taxon>Eukaryota</taxon>
        <taxon>Metazoa</taxon>
        <taxon>Chordata</taxon>
        <taxon>Craniata</taxon>
        <taxon>Vertebrata</taxon>
        <taxon>Euteleostomi</taxon>
        <taxon>Amphibia</taxon>
        <taxon>Batrachia</taxon>
        <taxon>Anura</taxon>
        <taxon>Neobatrachia</taxon>
        <taxon>Ranoidea</taxon>
        <taxon>Ranidae</taxon>
        <taxon>Staurois</taxon>
    </lineage>
</organism>
<dbReference type="PANTHER" id="PTHR15746:SF14">
    <property type="entry name" value="RAB11 FAMILY-INTERACTING PROTEIN 5"/>
    <property type="match status" value="1"/>
</dbReference>
<dbReference type="PANTHER" id="PTHR15746">
    <property type="entry name" value="RAB11-RELATED"/>
    <property type="match status" value="1"/>
</dbReference>
<dbReference type="PROSITE" id="PS51511">
    <property type="entry name" value="FIP_RBD"/>
    <property type="match status" value="1"/>
</dbReference>
<feature type="region of interest" description="Disordered" evidence="3">
    <location>
        <begin position="1"/>
        <end position="24"/>
    </location>
</feature>